<evidence type="ECO:0000313" key="1">
    <source>
        <dbReference type="EMBL" id="KAJ4490941.1"/>
    </source>
</evidence>
<evidence type="ECO:0000313" key="2">
    <source>
        <dbReference type="Proteomes" id="UP001150266"/>
    </source>
</evidence>
<reference evidence="1" key="1">
    <citation type="submission" date="2022-08" db="EMBL/GenBank/DDBJ databases">
        <title>A Global Phylogenomic Analysis of the Shiitake Genus Lentinula.</title>
        <authorList>
            <consortium name="DOE Joint Genome Institute"/>
            <person name="Sierra-Patev S."/>
            <person name="Min B."/>
            <person name="Naranjo-Ortiz M."/>
            <person name="Looney B."/>
            <person name="Konkel Z."/>
            <person name="Slot J.C."/>
            <person name="Sakamoto Y."/>
            <person name="Steenwyk J.L."/>
            <person name="Rokas A."/>
            <person name="Carro J."/>
            <person name="Camarero S."/>
            <person name="Ferreira P."/>
            <person name="Molpeceres G."/>
            <person name="Ruiz-Duenas F.J."/>
            <person name="Serrano A."/>
            <person name="Henrissat B."/>
            <person name="Drula E."/>
            <person name="Hughes K.W."/>
            <person name="Mata J.L."/>
            <person name="Ishikawa N.K."/>
            <person name="Vargas-Isla R."/>
            <person name="Ushijima S."/>
            <person name="Smith C.A."/>
            <person name="Ahrendt S."/>
            <person name="Andreopoulos W."/>
            <person name="He G."/>
            <person name="Labutti K."/>
            <person name="Lipzen A."/>
            <person name="Ng V."/>
            <person name="Riley R."/>
            <person name="Sandor L."/>
            <person name="Barry K."/>
            <person name="Martinez A.T."/>
            <person name="Xiao Y."/>
            <person name="Gibbons J.G."/>
            <person name="Terashima K."/>
            <person name="Grigoriev I.V."/>
            <person name="Hibbett D.S."/>
        </authorList>
    </citation>
    <scope>NUCLEOTIDE SEQUENCE</scope>
    <source>
        <strain evidence="1">JLM2183</strain>
    </source>
</reference>
<dbReference type="EMBL" id="JAOTPV010000001">
    <property type="protein sequence ID" value="KAJ4490941.1"/>
    <property type="molecule type" value="Genomic_DNA"/>
</dbReference>
<comment type="caution">
    <text evidence="1">The sequence shown here is derived from an EMBL/GenBank/DDBJ whole genome shotgun (WGS) entry which is preliminary data.</text>
</comment>
<gene>
    <name evidence="1" type="ORF">J3R30DRAFT_3427293</name>
</gene>
<name>A0A9W9AX23_9AGAR</name>
<proteinExistence type="predicted"/>
<accession>A0A9W9AX23</accession>
<dbReference type="Proteomes" id="UP001150266">
    <property type="component" value="Unassembled WGS sequence"/>
</dbReference>
<dbReference type="AlphaFoldDB" id="A0A9W9AX23"/>
<dbReference type="OrthoDB" id="42525at2759"/>
<organism evidence="1 2">
    <name type="scientific">Lentinula aciculospora</name>
    <dbReference type="NCBI Taxonomy" id="153920"/>
    <lineage>
        <taxon>Eukaryota</taxon>
        <taxon>Fungi</taxon>
        <taxon>Dikarya</taxon>
        <taxon>Basidiomycota</taxon>
        <taxon>Agaricomycotina</taxon>
        <taxon>Agaricomycetes</taxon>
        <taxon>Agaricomycetidae</taxon>
        <taxon>Agaricales</taxon>
        <taxon>Marasmiineae</taxon>
        <taxon>Omphalotaceae</taxon>
        <taxon>Lentinula</taxon>
    </lineage>
</organism>
<sequence length="93" mass="10494">MKITGAITTPTTIEVRREADGLGSSLWVYELVLRHSNEVIERQPLREVTWFFAEEEGWEIRVSATAARPAKEENVVGKKELVVGFEGVHVDVE</sequence>
<keyword evidence="2" id="KW-1185">Reference proteome</keyword>
<protein>
    <submittedName>
        <fullName evidence="1">Uncharacterized protein</fullName>
    </submittedName>
</protein>